<gene>
    <name evidence="1" type="ORF">LTR37_010835</name>
</gene>
<comment type="caution">
    <text evidence="1">The sequence shown here is derived from an EMBL/GenBank/DDBJ whole genome shotgun (WGS) entry which is preliminary data.</text>
</comment>
<dbReference type="Proteomes" id="UP001281147">
    <property type="component" value="Unassembled WGS sequence"/>
</dbReference>
<proteinExistence type="predicted"/>
<dbReference type="EMBL" id="JAUTXU010000091">
    <property type="protein sequence ID" value="KAK3709614.1"/>
    <property type="molecule type" value="Genomic_DNA"/>
</dbReference>
<evidence type="ECO:0000313" key="2">
    <source>
        <dbReference type="Proteomes" id="UP001281147"/>
    </source>
</evidence>
<protein>
    <submittedName>
        <fullName evidence="1">Uncharacterized protein</fullName>
    </submittedName>
</protein>
<reference evidence="1" key="1">
    <citation type="submission" date="2023-07" db="EMBL/GenBank/DDBJ databases">
        <title>Black Yeasts Isolated from many extreme environments.</title>
        <authorList>
            <person name="Coleine C."/>
            <person name="Stajich J.E."/>
            <person name="Selbmann L."/>
        </authorList>
    </citation>
    <scope>NUCLEOTIDE SEQUENCE</scope>
    <source>
        <strain evidence="1">CCFEE 5714</strain>
    </source>
</reference>
<keyword evidence="2" id="KW-1185">Reference proteome</keyword>
<evidence type="ECO:0000313" key="1">
    <source>
        <dbReference type="EMBL" id="KAK3709614.1"/>
    </source>
</evidence>
<organism evidence="1 2">
    <name type="scientific">Vermiconidia calcicola</name>
    <dbReference type="NCBI Taxonomy" id="1690605"/>
    <lineage>
        <taxon>Eukaryota</taxon>
        <taxon>Fungi</taxon>
        <taxon>Dikarya</taxon>
        <taxon>Ascomycota</taxon>
        <taxon>Pezizomycotina</taxon>
        <taxon>Dothideomycetes</taxon>
        <taxon>Dothideomycetidae</taxon>
        <taxon>Mycosphaerellales</taxon>
        <taxon>Extremaceae</taxon>
        <taxon>Vermiconidia</taxon>
    </lineage>
</organism>
<accession>A0ACC3N415</accession>
<name>A0ACC3N415_9PEZI</name>
<sequence length="228" mass="25768">MESAYPTDRRQQLVQLVKSLVDTEIPPGDRYASALDAVAERENIREQVRENHLDNRAKRKARYDNGIRAKRPTPDDIVFIENPKDPKAKNSAAAWSRVEQVYNNREEFLKSKRALHIAVRRLTLKAWDAYSLSNNVPEPSFIKSLLSLQRVHSKRGTQGQNSDAASLKMTMNTPPAIDPALVGDSNAASHSLSGDVGHELGDDFDLDTVDWNFWDQLIQEYQAQGDQQ</sequence>